<feature type="transmembrane region" description="Helical" evidence="10">
    <location>
        <begin position="484"/>
        <end position="505"/>
    </location>
</feature>
<evidence type="ECO:0000256" key="7">
    <source>
        <dbReference type="ARBA" id="ARBA00023157"/>
    </source>
</evidence>
<feature type="domain" description="G-protein coupled receptors family 2 profile 2" evidence="12">
    <location>
        <begin position="228"/>
        <end position="512"/>
    </location>
</feature>
<dbReference type="SUPFAM" id="SSF63501">
    <property type="entry name" value="Frizzled cysteine-rich domain"/>
    <property type="match status" value="1"/>
</dbReference>
<dbReference type="EMBL" id="UYWY01019433">
    <property type="protein sequence ID" value="VDM37350.1"/>
    <property type="molecule type" value="Genomic_DNA"/>
</dbReference>
<dbReference type="Gene3D" id="1.10.2000.10">
    <property type="entry name" value="Frizzled cysteine-rich domain"/>
    <property type="match status" value="1"/>
</dbReference>
<dbReference type="CDD" id="cd15035">
    <property type="entry name" value="7tmF_FZD5_FZD8-like"/>
    <property type="match status" value="1"/>
</dbReference>
<dbReference type="InterPro" id="IPR015526">
    <property type="entry name" value="Frizzled/SFRP"/>
</dbReference>
<evidence type="ECO:0000256" key="4">
    <source>
        <dbReference type="ARBA" id="ARBA00022692"/>
    </source>
</evidence>
<evidence type="ECO:0000313" key="15">
    <source>
        <dbReference type="WBParaSite" id="TCNE_0000606701-mRNA-1"/>
    </source>
</evidence>
<feature type="transmembrane region" description="Helical" evidence="10">
    <location>
        <begin position="444"/>
        <end position="464"/>
    </location>
</feature>
<dbReference type="SMART" id="SM00063">
    <property type="entry name" value="FRI"/>
    <property type="match status" value="1"/>
</dbReference>
<dbReference type="GO" id="GO:0035567">
    <property type="term" value="P:non-canonical Wnt signaling pathway"/>
    <property type="evidence" value="ECO:0007669"/>
    <property type="project" value="TreeGrafter"/>
</dbReference>
<dbReference type="PROSITE" id="PS50038">
    <property type="entry name" value="FZ"/>
    <property type="match status" value="1"/>
</dbReference>
<keyword evidence="4 10" id="KW-0812">Transmembrane</keyword>
<gene>
    <name evidence="13" type="ORF">TCNE_LOCUS6067</name>
</gene>
<dbReference type="Pfam" id="PF01534">
    <property type="entry name" value="Frizzled"/>
    <property type="match status" value="1"/>
</dbReference>
<keyword evidence="14" id="KW-1185">Reference proteome</keyword>
<keyword evidence="3" id="KW-0217">Developmental protein</keyword>
<dbReference type="InterPro" id="IPR020067">
    <property type="entry name" value="Frizzled_dom"/>
</dbReference>
<feature type="transmembrane region" description="Helical" evidence="10">
    <location>
        <begin position="308"/>
        <end position="335"/>
    </location>
</feature>
<dbReference type="AlphaFoldDB" id="A0A183UC47"/>
<dbReference type="GO" id="GO:0017147">
    <property type="term" value="F:Wnt-protein binding"/>
    <property type="evidence" value="ECO:0007669"/>
    <property type="project" value="TreeGrafter"/>
</dbReference>
<dbReference type="Gene3D" id="1.20.1070.10">
    <property type="entry name" value="Rhodopsin 7-helix transmembrane proteins"/>
    <property type="match status" value="1"/>
</dbReference>
<dbReference type="Proteomes" id="UP000050794">
    <property type="component" value="Unassembled WGS sequence"/>
</dbReference>
<comment type="subcellular location">
    <subcellularLocation>
        <location evidence="1">Membrane</location>
        <topology evidence="1">Multi-pass membrane protein</topology>
    </subcellularLocation>
</comment>
<sequence length="566" mass="63841">MGTYILQYVKHDAARISVASPSKISTLPFLRSKLLINNTNSGIGYNMTRYPNSYGHEKQEEAGLEVHQFYPLVEVGCYNHLKFFLCAMYTPICQDNYDKMVMPCMEVCLEAKKRCSPLMQQYGFKWPATLSCEHLPRMSEQQASGNICAAPPDTPDPAIFDNVGSITPRHRYPLHPMIGIDMVDEHCKCRCVRPFHSVSDVNSMVANISGCAYPCHSSTQGIRNQKFLTAWIAVWSGTCFILSAFTVLTFLIEMDRFQYPERPIFLLAFCQMMVSVGFIIRVFYGHEYVACNSWTIRSSDQQITACQLVFVLVYFFGMAGSVWWVILSLTWVLAAASKWSSEAIASYANYFHLVAWVLPALQTIIVILFGAVDGDPMSGICYVGNTNVTHLRTFVFAPLVVYFVAGVCFLGVGFFNLWRIRSLMQKHHPGADNTSKMTQLMSKIGIFSVLYIVPAVFVLMVLAYEQHYRPLWEQSQLCTDTSVLLTLIKTASMLVVGWTSGVWIISGKTIQSWKRVLCCIQGSSATHKYQPADVIYARSECTTPHMYNKAVRHSQGYSIPILPEKV</sequence>
<dbReference type="PROSITE" id="PS50261">
    <property type="entry name" value="G_PROTEIN_RECEP_F2_4"/>
    <property type="match status" value="1"/>
</dbReference>
<evidence type="ECO:0000256" key="1">
    <source>
        <dbReference type="ARBA" id="ARBA00004141"/>
    </source>
</evidence>
<feature type="transmembrane region" description="Helical" evidence="10">
    <location>
        <begin position="391"/>
        <end position="418"/>
    </location>
</feature>
<evidence type="ECO:0000256" key="8">
    <source>
        <dbReference type="ARBA" id="ARBA00023170"/>
    </source>
</evidence>
<feature type="transmembrane region" description="Helical" evidence="10">
    <location>
        <begin position="347"/>
        <end position="371"/>
    </location>
</feature>
<feature type="domain" description="FZ" evidence="11">
    <location>
        <begin position="28"/>
        <end position="151"/>
    </location>
</feature>
<dbReference type="PANTHER" id="PTHR11309:SF126">
    <property type="entry name" value="FRIZZLED-2"/>
    <property type="match status" value="1"/>
</dbReference>
<dbReference type="GO" id="GO:0005886">
    <property type="term" value="C:plasma membrane"/>
    <property type="evidence" value="ECO:0007669"/>
    <property type="project" value="TreeGrafter"/>
</dbReference>
<keyword evidence="6 10" id="KW-0472">Membrane</keyword>
<protein>
    <submittedName>
        <fullName evidence="15">Frizzled-5</fullName>
    </submittedName>
</protein>
<dbReference type="Pfam" id="PF01392">
    <property type="entry name" value="Fz"/>
    <property type="match status" value="1"/>
</dbReference>
<evidence type="ECO:0000259" key="12">
    <source>
        <dbReference type="PROSITE" id="PS50261"/>
    </source>
</evidence>
<comment type="similarity">
    <text evidence="2">Belongs to the G-protein coupled receptor Fz/Smo family.</text>
</comment>
<organism evidence="14 15">
    <name type="scientific">Toxocara canis</name>
    <name type="common">Canine roundworm</name>
    <dbReference type="NCBI Taxonomy" id="6265"/>
    <lineage>
        <taxon>Eukaryota</taxon>
        <taxon>Metazoa</taxon>
        <taxon>Ecdysozoa</taxon>
        <taxon>Nematoda</taxon>
        <taxon>Chromadorea</taxon>
        <taxon>Rhabditida</taxon>
        <taxon>Spirurina</taxon>
        <taxon>Ascaridomorpha</taxon>
        <taxon>Ascaridoidea</taxon>
        <taxon>Toxocaridae</taxon>
        <taxon>Toxocara</taxon>
    </lineage>
</organism>
<dbReference type="InterPro" id="IPR036790">
    <property type="entry name" value="Frizzled_dom_sf"/>
</dbReference>
<reference evidence="13 14" key="2">
    <citation type="submission" date="2018-11" db="EMBL/GenBank/DDBJ databases">
        <authorList>
            <consortium name="Pathogen Informatics"/>
        </authorList>
    </citation>
    <scope>NUCLEOTIDE SEQUENCE [LARGE SCALE GENOMIC DNA]</scope>
</reference>
<evidence type="ECO:0000256" key="3">
    <source>
        <dbReference type="ARBA" id="ARBA00022473"/>
    </source>
</evidence>
<dbReference type="PRINTS" id="PR00489">
    <property type="entry name" value="FRIZZLED"/>
</dbReference>
<feature type="disulfide bond" evidence="9">
    <location>
        <begin position="77"/>
        <end position="115"/>
    </location>
</feature>
<dbReference type="WBParaSite" id="TCNE_0000606701-mRNA-1">
    <property type="protein sequence ID" value="TCNE_0000606701-mRNA-1"/>
    <property type="gene ID" value="TCNE_0000606701"/>
</dbReference>
<name>A0A183UC47_TOXCA</name>
<keyword evidence="7 9" id="KW-1015">Disulfide bond</keyword>
<keyword evidence="5 10" id="KW-1133">Transmembrane helix</keyword>
<keyword evidence="8" id="KW-0675">Receptor</keyword>
<dbReference type="InterPro" id="IPR017981">
    <property type="entry name" value="GPCR_2-like_7TM"/>
</dbReference>
<dbReference type="GO" id="GO:0042813">
    <property type="term" value="F:Wnt receptor activity"/>
    <property type="evidence" value="ECO:0007669"/>
    <property type="project" value="TreeGrafter"/>
</dbReference>
<dbReference type="GO" id="GO:0060070">
    <property type="term" value="P:canonical Wnt signaling pathway"/>
    <property type="evidence" value="ECO:0007669"/>
    <property type="project" value="TreeGrafter"/>
</dbReference>
<proteinExistence type="inferred from homology"/>
<evidence type="ECO:0000256" key="10">
    <source>
        <dbReference type="SAM" id="Phobius"/>
    </source>
</evidence>
<dbReference type="SMART" id="SM01330">
    <property type="entry name" value="Frizzled"/>
    <property type="match status" value="1"/>
</dbReference>
<feature type="transmembrane region" description="Helical" evidence="10">
    <location>
        <begin position="228"/>
        <end position="252"/>
    </location>
</feature>
<evidence type="ECO:0000256" key="6">
    <source>
        <dbReference type="ARBA" id="ARBA00023136"/>
    </source>
</evidence>
<evidence type="ECO:0000256" key="9">
    <source>
        <dbReference type="PROSITE-ProRule" id="PRU00090"/>
    </source>
</evidence>
<reference evidence="15" key="1">
    <citation type="submission" date="2016-06" db="UniProtKB">
        <authorList>
            <consortium name="WormBaseParasite"/>
        </authorList>
    </citation>
    <scope>IDENTIFICATION</scope>
</reference>
<evidence type="ECO:0000256" key="5">
    <source>
        <dbReference type="ARBA" id="ARBA00022989"/>
    </source>
</evidence>
<feature type="disulfide bond" evidence="9">
    <location>
        <begin position="108"/>
        <end position="132"/>
    </location>
</feature>
<evidence type="ECO:0000313" key="13">
    <source>
        <dbReference type="EMBL" id="VDM37350.1"/>
    </source>
</evidence>
<comment type="caution">
    <text evidence="9">Lacks conserved residue(s) required for the propagation of feature annotation.</text>
</comment>
<evidence type="ECO:0000259" key="11">
    <source>
        <dbReference type="PROSITE" id="PS50038"/>
    </source>
</evidence>
<dbReference type="PANTHER" id="PTHR11309">
    <property type="entry name" value="FRIZZLED"/>
    <property type="match status" value="1"/>
</dbReference>
<dbReference type="InterPro" id="IPR000539">
    <property type="entry name" value="Frizzled/Smoothened_7TM"/>
</dbReference>
<feature type="transmembrane region" description="Helical" evidence="10">
    <location>
        <begin position="264"/>
        <end position="284"/>
    </location>
</feature>
<evidence type="ECO:0000256" key="2">
    <source>
        <dbReference type="ARBA" id="ARBA00008077"/>
    </source>
</evidence>
<evidence type="ECO:0000313" key="14">
    <source>
        <dbReference type="Proteomes" id="UP000050794"/>
    </source>
</evidence>
<accession>A0A183UC47</accession>